<evidence type="ECO:0000313" key="2">
    <source>
        <dbReference type="EMBL" id="KAF7640163.1"/>
    </source>
</evidence>
<accession>A0A8T0A5H1</accession>
<keyword evidence="3" id="KW-1185">Reference proteome</keyword>
<name>A0A8T0A5H1_9BILA</name>
<evidence type="ECO:0000313" key="3">
    <source>
        <dbReference type="Proteomes" id="UP000605970"/>
    </source>
</evidence>
<dbReference type="InterPro" id="IPR043136">
    <property type="entry name" value="B30.2/SPRY_sf"/>
</dbReference>
<evidence type="ECO:0000256" key="1">
    <source>
        <dbReference type="SAM" id="Coils"/>
    </source>
</evidence>
<comment type="caution">
    <text evidence="2">The sequence shown here is derived from an EMBL/GenBank/DDBJ whole genome shotgun (WGS) entry which is preliminary data.</text>
</comment>
<protein>
    <submittedName>
        <fullName evidence="2">Uncharacterized protein</fullName>
    </submittedName>
</protein>
<dbReference type="Gene3D" id="2.60.120.920">
    <property type="match status" value="1"/>
</dbReference>
<feature type="coiled-coil region" evidence="1">
    <location>
        <begin position="29"/>
        <end position="77"/>
    </location>
</feature>
<dbReference type="EMBL" id="JABEBT010000002">
    <property type="protein sequence ID" value="KAF7640163.1"/>
    <property type="molecule type" value="Genomic_DNA"/>
</dbReference>
<organism evidence="2 3">
    <name type="scientific">Meloidogyne graminicola</name>
    <dbReference type="NCBI Taxonomy" id="189291"/>
    <lineage>
        <taxon>Eukaryota</taxon>
        <taxon>Metazoa</taxon>
        <taxon>Ecdysozoa</taxon>
        <taxon>Nematoda</taxon>
        <taxon>Chromadorea</taxon>
        <taxon>Rhabditida</taxon>
        <taxon>Tylenchina</taxon>
        <taxon>Tylenchomorpha</taxon>
        <taxon>Tylenchoidea</taxon>
        <taxon>Meloidogynidae</taxon>
        <taxon>Meloidogyninae</taxon>
        <taxon>Meloidogyne</taxon>
    </lineage>
</organism>
<dbReference type="AlphaFoldDB" id="A0A8T0A5H1"/>
<sequence length="274" mass="31827">MSESPQDSFEDLSIIGSCCSSECNCFKRIQLLENEKEQMNKTMENILLKIDSVEKTNSSLNVKLLELTSELEKLNKKNEKKVHFVNLKNSINFSKPNKFIRFDEGKIKYQQVEGQEDKSTICNATLPFCDLRGTLSLCCDFTLFYFEITMIMEEIKSNQLYYAIIDIKKSSGRIFLCNKEKVNWRTKYKIFEKFSWEDKDVFGCGVVLPPKNDSITLPYVFFTKNGSKIVDKITLETKQELLPEFLLLNCSFEPNFGNNLVAKPFLYNVHEHTI</sequence>
<dbReference type="Proteomes" id="UP000605970">
    <property type="component" value="Unassembled WGS sequence"/>
</dbReference>
<keyword evidence="1" id="KW-0175">Coiled coil</keyword>
<proteinExistence type="predicted"/>
<reference evidence="2" key="1">
    <citation type="journal article" date="2020" name="Ecol. Evol.">
        <title>Genome structure and content of the rice root-knot nematode (Meloidogyne graminicola).</title>
        <authorList>
            <person name="Phan N.T."/>
            <person name="Danchin E.G.J."/>
            <person name="Klopp C."/>
            <person name="Perfus-Barbeoch L."/>
            <person name="Kozlowski D.K."/>
            <person name="Koutsovoulos G.D."/>
            <person name="Lopez-Roques C."/>
            <person name="Bouchez O."/>
            <person name="Zahm M."/>
            <person name="Besnard G."/>
            <person name="Bellafiore S."/>
        </authorList>
    </citation>
    <scope>NUCLEOTIDE SEQUENCE</scope>
    <source>
        <strain evidence="2">VN-18</strain>
    </source>
</reference>
<gene>
    <name evidence="2" type="ORF">Mgra_00000607</name>
</gene>